<proteinExistence type="inferred from homology"/>
<dbReference type="InterPro" id="IPR014939">
    <property type="entry name" value="CDT1_Gemini-bd-like"/>
</dbReference>
<dbReference type="Pfam" id="PF08839">
    <property type="entry name" value="CDT1"/>
    <property type="match status" value="1"/>
</dbReference>
<comment type="similarity">
    <text evidence="1">Belongs to the Cdt1 family.</text>
</comment>
<organism evidence="4 5">
    <name type="scientific">Aquatica leii</name>
    <dbReference type="NCBI Taxonomy" id="1421715"/>
    <lineage>
        <taxon>Eukaryota</taxon>
        <taxon>Metazoa</taxon>
        <taxon>Ecdysozoa</taxon>
        <taxon>Arthropoda</taxon>
        <taxon>Hexapoda</taxon>
        <taxon>Insecta</taxon>
        <taxon>Pterygota</taxon>
        <taxon>Neoptera</taxon>
        <taxon>Endopterygota</taxon>
        <taxon>Coleoptera</taxon>
        <taxon>Polyphaga</taxon>
        <taxon>Elateriformia</taxon>
        <taxon>Elateroidea</taxon>
        <taxon>Lampyridae</taxon>
        <taxon>Luciolinae</taxon>
        <taxon>Aquatica</taxon>
    </lineage>
</organism>
<comment type="caution">
    <text evidence="4">The sequence shown here is derived from an EMBL/GenBank/DDBJ whole genome shotgun (WGS) entry which is preliminary data.</text>
</comment>
<dbReference type="InterPro" id="IPR032054">
    <property type="entry name" value="Cdt1_C"/>
</dbReference>
<dbReference type="Proteomes" id="UP001353858">
    <property type="component" value="Unassembled WGS sequence"/>
</dbReference>
<protein>
    <recommendedName>
        <fullName evidence="3">CDT1 Geminin-binding domain-containing protein</fullName>
    </recommendedName>
</protein>
<dbReference type="EMBL" id="JARPUR010000004">
    <property type="protein sequence ID" value="KAK4877124.1"/>
    <property type="molecule type" value="Genomic_DNA"/>
</dbReference>
<dbReference type="PANTHER" id="PTHR28637">
    <property type="entry name" value="DNA REPLICATION FACTOR CDT1"/>
    <property type="match status" value="1"/>
</dbReference>
<keyword evidence="5" id="KW-1185">Reference proteome</keyword>
<dbReference type="GO" id="GO:0030174">
    <property type="term" value="P:regulation of DNA-templated DNA replication initiation"/>
    <property type="evidence" value="ECO:0007669"/>
    <property type="project" value="InterPro"/>
</dbReference>
<dbReference type="InterPro" id="IPR036390">
    <property type="entry name" value="WH_DNA-bd_sf"/>
</dbReference>
<dbReference type="GO" id="GO:0003677">
    <property type="term" value="F:DNA binding"/>
    <property type="evidence" value="ECO:0007669"/>
    <property type="project" value="InterPro"/>
</dbReference>
<dbReference type="CDD" id="cd08767">
    <property type="entry name" value="Cdt1_c"/>
    <property type="match status" value="1"/>
</dbReference>
<gene>
    <name evidence="4" type="ORF">RN001_009630</name>
</gene>
<name>A0AAN7SFQ6_9COLE</name>
<dbReference type="GO" id="GO:0000076">
    <property type="term" value="P:DNA replication checkpoint signaling"/>
    <property type="evidence" value="ECO:0007669"/>
    <property type="project" value="TreeGrafter"/>
</dbReference>
<reference evidence="5" key="1">
    <citation type="submission" date="2023-01" db="EMBL/GenBank/DDBJ databases">
        <title>Key to firefly adult light organ development and bioluminescence: homeobox transcription factors regulate luciferase expression and transportation to peroxisome.</title>
        <authorList>
            <person name="Fu X."/>
        </authorList>
    </citation>
    <scope>NUCLEOTIDE SEQUENCE [LARGE SCALE GENOMIC DNA]</scope>
</reference>
<dbReference type="SMART" id="SM01075">
    <property type="entry name" value="CDT1"/>
    <property type="match status" value="1"/>
</dbReference>
<evidence type="ECO:0000313" key="4">
    <source>
        <dbReference type="EMBL" id="KAK4877124.1"/>
    </source>
</evidence>
<dbReference type="Pfam" id="PF16679">
    <property type="entry name" value="CDT1_C"/>
    <property type="match status" value="1"/>
</dbReference>
<keyword evidence="2" id="KW-0131">Cell cycle</keyword>
<evidence type="ECO:0000259" key="3">
    <source>
        <dbReference type="SMART" id="SM01075"/>
    </source>
</evidence>
<dbReference type="GO" id="GO:0000278">
    <property type="term" value="P:mitotic cell cycle"/>
    <property type="evidence" value="ECO:0007669"/>
    <property type="project" value="TreeGrafter"/>
</dbReference>
<dbReference type="SUPFAM" id="SSF46785">
    <property type="entry name" value="Winged helix' DNA-binding domain"/>
    <property type="match status" value="1"/>
</dbReference>
<dbReference type="GO" id="GO:0005634">
    <property type="term" value="C:nucleus"/>
    <property type="evidence" value="ECO:0007669"/>
    <property type="project" value="TreeGrafter"/>
</dbReference>
<evidence type="ECO:0000313" key="5">
    <source>
        <dbReference type="Proteomes" id="UP001353858"/>
    </source>
</evidence>
<dbReference type="GO" id="GO:0070182">
    <property type="term" value="F:DNA polymerase binding"/>
    <property type="evidence" value="ECO:0007669"/>
    <property type="project" value="TreeGrafter"/>
</dbReference>
<dbReference type="CDD" id="cd08674">
    <property type="entry name" value="Cdt1_m"/>
    <property type="match status" value="1"/>
</dbReference>
<dbReference type="InterPro" id="IPR038090">
    <property type="entry name" value="Cdt1_C_WH_dom_sf"/>
</dbReference>
<dbReference type="PANTHER" id="PTHR28637:SF1">
    <property type="entry name" value="DNA REPLICATION FACTOR CDT1"/>
    <property type="match status" value="1"/>
</dbReference>
<dbReference type="Gene3D" id="1.10.10.1420">
    <property type="entry name" value="DNA replication factor Cdt1, C-terminal WH domain"/>
    <property type="match status" value="1"/>
</dbReference>
<dbReference type="AlphaFoldDB" id="A0AAN7SFQ6"/>
<feature type="domain" description="CDT1 Geminin-binding" evidence="3">
    <location>
        <begin position="267"/>
        <end position="425"/>
    </location>
</feature>
<accession>A0AAN7SFQ6</accession>
<evidence type="ECO:0000256" key="2">
    <source>
        <dbReference type="ARBA" id="ARBA00023306"/>
    </source>
</evidence>
<dbReference type="InterPro" id="IPR045173">
    <property type="entry name" value="Cdt1"/>
</dbReference>
<evidence type="ECO:0000256" key="1">
    <source>
        <dbReference type="ARBA" id="ARBA00008356"/>
    </source>
</evidence>
<dbReference type="GO" id="GO:0071163">
    <property type="term" value="P:DNA replication preinitiation complex assembly"/>
    <property type="evidence" value="ECO:0007669"/>
    <property type="project" value="InterPro"/>
</dbReference>
<sequence length="608" mass="69481">MAQPSVLNYFNNRKRTALEDSKIDRARKVLRLDASETVTKNEIFASNHIKSDINEKMAVLQAPKIIMPSILKSTKKVCTPKIRKTKLMPKNGPIDQLLSSMGKSPASEAPVTTTEVEAPKDLLINTECSQTEAPTAPKTPTKNFNALDKILNAGKEPTLGEIKHKLSRSSRLAELKASLTRFKQNEKKLETAERKTLSLKNFKAIELEVNLSPTKPQSPQKSYLSPIKNTAVSKNLFNIPSPTKNAVSIPSSPSKLVTSVIKDSLTLPYKYRRLAEVFRAMDTVCQILYNRKETITFKKLKPSIEQMLKVTITAKHLSQIRSIYPNAFDFQQQKLREFGTGTRREQWELVLTPLIKNELTMTSQVLLERRRELFSILIEKVKDYHDEFLSTLDPPMKVVRAEIKRWHPQFDLEKVPDIESLPLPEPPNQEIVTTGNQVLEKARNLFNCNTRMERALERLKEVQPSQSAEPEIREESVLKGIPKALLEKVRQRQAAKALESMTRSVDKEKEAQLYSRLPEIARLTRNLFVSEKKNVIPLELVVEKLFKSSRIFLTKSEIETYLKTIAKEETEWIKLEVARNALFVKLVKNYDISLVLSKLQKLADEKMT</sequence>